<feature type="region of interest" description="Disordered" evidence="4">
    <location>
        <begin position="243"/>
        <end position="350"/>
    </location>
</feature>
<keyword evidence="3" id="KW-0934">Plastid</keyword>
<evidence type="ECO:0000313" key="6">
    <source>
        <dbReference type="Proteomes" id="UP000218209"/>
    </source>
</evidence>
<feature type="region of interest" description="Disordered" evidence="4">
    <location>
        <begin position="816"/>
        <end position="860"/>
    </location>
</feature>
<feature type="compositionally biased region" description="Low complexity" evidence="4">
    <location>
        <begin position="243"/>
        <end position="261"/>
    </location>
</feature>
<dbReference type="Gene3D" id="3.40.1350.100">
    <property type="match status" value="2"/>
</dbReference>
<protein>
    <submittedName>
        <fullName evidence="5">Uncharacterized protein</fullName>
    </submittedName>
</protein>
<evidence type="ECO:0000313" key="5">
    <source>
        <dbReference type="EMBL" id="OSX75286.1"/>
    </source>
</evidence>
<feature type="compositionally biased region" description="Basic and acidic residues" evidence="4">
    <location>
        <begin position="607"/>
        <end position="617"/>
    </location>
</feature>
<feature type="compositionally biased region" description="Low complexity" evidence="4">
    <location>
        <begin position="395"/>
        <end position="410"/>
    </location>
</feature>
<feature type="compositionally biased region" description="Basic and acidic residues" evidence="4">
    <location>
        <begin position="625"/>
        <end position="640"/>
    </location>
</feature>
<feature type="compositionally biased region" description="Pro residues" evidence="4">
    <location>
        <begin position="766"/>
        <end position="782"/>
    </location>
</feature>
<dbReference type="Proteomes" id="UP000218209">
    <property type="component" value="Unassembled WGS sequence"/>
</dbReference>
<feature type="region of interest" description="Disordered" evidence="4">
    <location>
        <begin position="367"/>
        <end position="663"/>
    </location>
</feature>
<feature type="compositionally biased region" description="Basic and acidic residues" evidence="4">
    <location>
        <begin position="295"/>
        <end position="341"/>
    </location>
</feature>
<feature type="compositionally biased region" description="Acidic residues" evidence="4">
    <location>
        <begin position="550"/>
        <end position="606"/>
    </location>
</feature>
<reference evidence="5 6" key="1">
    <citation type="submission" date="2017-03" db="EMBL/GenBank/DDBJ databases">
        <title>WGS assembly of Porphyra umbilicalis.</title>
        <authorList>
            <person name="Brawley S.H."/>
            <person name="Blouin N.A."/>
            <person name="Ficko-Blean E."/>
            <person name="Wheeler G.L."/>
            <person name="Lohr M."/>
            <person name="Goodson H.V."/>
            <person name="Jenkins J.W."/>
            <person name="Blaby-Haas C.E."/>
            <person name="Helliwell K.E."/>
            <person name="Chan C."/>
            <person name="Marriage T."/>
            <person name="Bhattacharya D."/>
            <person name="Klein A.S."/>
            <person name="Badis Y."/>
            <person name="Brodie J."/>
            <person name="Cao Y."/>
            <person name="Collen J."/>
            <person name="Dittami S.M."/>
            <person name="Gachon C.M."/>
            <person name="Green B.R."/>
            <person name="Karpowicz S."/>
            <person name="Kim J.W."/>
            <person name="Kudahl U."/>
            <person name="Lin S."/>
            <person name="Michel G."/>
            <person name="Mittag M."/>
            <person name="Olson B.J."/>
            <person name="Pangilinan J."/>
            <person name="Peng Y."/>
            <person name="Qiu H."/>
            <person name="Shu S."/>
            <person name="Singer J.T."/>
            <person name="Smith A.G."/>
            <person name="Sprecher B.N."/>
            <person name="Wagner V."/>
            <person name="Wang W."/>
            <person name="Wang Z.-Y."/>
            <person name="Yan J."/>
            <person name="Yarish C."/>
            <person name="Zoeuner-Riek S."/>
            <person name="Zhuang Y."/>
            <person name="Zou Y."/>
            <person name="Lindquist E.A."/>
            <person name="Grimwood J."/>
            <person name="Barry K."/>
            <person name="Rokhsar D.S."/>
            <person name="Schmutz J."/>
            <person name="Stiller J.W."/>
            <person name="Grossman A.R."/>
            <person name="Prochnik S.E."/>
        </authorList>
    </citation>
    <scope>NUCLEOTIDE SEQUENCE [LARGE SCALE GENOMIC DNA]</scope>
    <source>
        <strain evidence="5">4086291</strain>
    </source>
</reference>
<evidence type="ECO:0000256" key="3">
    <source>
        <dbReference type="ARBA" id="ARBA00022640"/>
    </source>
</evidence>
<gene>
    <name evidence="5" type="ORF">BU14_0242s0004</name>
</gene>
<accession>A0A1X6P3C5</accession>
<organism evidence="5 6">
    <name type="scientific">Porphyra umbilicalis</name>
    <name type="common">Purple laver</name>
    <name type="synonym">Red alga</name>
    <dbReference type="NCBI Taxonomy" id="2786"/>
    <lineage>
        <taxon>Eukaryota</taxon>
        <taxon>Rhodophyta</taxon>
        <taxon>Bangiophyceae</taxon>
        <taxon>Bangiales</taxon>
        <taxon>Bangiaceae</taxon>
        <taxon>Porphyra</taxon>
    </lineage>
</organism>
<feature type="compositionally biased region" description="Basic and acidic residues" evidence="4">
    <location>
        <begin position="268"/>
        <end position="286"/>
    </location>
</feature>
<dbReference type="PANTHER" id="PTHR33926:SF4">
    <property type="entry name" value="PROTEIN TIC 22, CHLOROPLASTIC"/>
    <property type="match status" value="1"/>
</dbReference>
<dbReference type="OrthoDB" id="2423701at2759"/>
<dbReference type="Pfam" id="PF04278">
    <property type="entry name" value="Tic22"/>
    <property type="match status" value="2"/>
</dbReference>
<feature type="region of interest" description="Disordered" evidence="4">
    <location>
        <begin position="761"/>
        <end position="782"/>
    </location>
</feature>
<dbReference type="GO" id="GO:0009507">
    <property type="term" value="C:chloroplast"/>
    <property type="evidence" value="ECO:0007669"/>
    <property type="project" value="UniProtKB-SubCell"/>
</dbReference>
<dbReference type="AlphaFoldDB" id="A0A1X6P3C5"/>
<dbReference type="Gene3D" id="1.25.40.10">
    <property type="entry name" value="Tetratricopeptide repeat domain"/>
    <property type="match status" value="1"/>
</dbReference>
<dbReference type="InterPro" id="IPR007378">
    <property type="entry name" value="Tic22-like"/>
</dbReference>
<dbReference type="SUPFAM" id="SSF48452">
    <property type="entry name" value="TPR-like"/>
    <property type="match status" value="1"/>
</dbReference>
<keyword evidence="6" id="KW-1185">Reference proteome</keyword>
<sequence length="860" mass="91944">MEAEMAEQARLVNELKEVANQSLAQGAYSKALRLYTRAIEADAGNAVLYSNRAAAHYQAGQYQESLEDAESAILCDESWWKGHKRKAQALVKLDRIEDAVMALEEGIAAAPDASELATMLVSTRSTLERLQTMYVLPGPEMMKKLDSVPVFLVTDQEGQPFFITYDDGTQACTIYFDPTDAQATLEWIQKENGPQGEKAILAPLSLTQAFALAQDTQQQYLDDEASATAAALKKTEQAAKAAAAAPRIEASPAAEEAAADQPEVDDAATDKPKDEDAAADEPKDEGAAVDEPKDDDTTGDKPEDADAADDKPKDDDAADDKPVKVDPKPNADAAKVPEKEPQSPLAFQFRPELRQVEAAVVLLKAMPPVGEDGLPLPKPAAEEAATDKKADVPEVEAPVDPADDATPATASEQPPSEPTEAKAEPESAAPASEEATAAADGDAHPDADDAQPVADAKEGEDKEGETTEDAPTEDSPKGDSPKGDSPKGDSPNEDSPKEDSPNEDSPKEDSPKEDSPKEDSPKEDSPKEDSPKEDSPKEDSPKEDSPKEDSPEEDSPEEDSPEEDAAKEDAANEDAPEEDAPEEDAPEEDAPEEDAPEEDAPEEDAPKEDALKEDAPKESTSIESASKEDVPKEDVPKEDTPNEDPPMEDAAKEGAADGEEELTVDNFSGIPVFQAKGLTLLQNNQQNVPLFFSKWDLEKSWSQLAASNPGEPLGDLEIDVGTLEDVLRRMAESKTKEFDPVIFVPSREALKYVGREFPLEDLTGIKPPPPPKAMSEQGPPPKNLLQLAKMMAASGASTDEIREAVRAKLVETKEQQRLQEFLGPAGSKPKKAPKASRVKKATGTDGSGKGPNGKAAVSAF</sequence>
<evidence type="ECO:0000256" key="1">
    <source>
        <dbReference type="ARBA" id="ARBA00004229"/>
    </source>
</evidence>
<evidence type="ECO:0000256" key="4">
    <source>
        <dbReference type="SAM" id="MobiDB-lite"/>
    </source>
</evidence>
<feature type="compositionally biased region" description="Basic and acidic residues" evidence="4">
    <location>
        <begin position="494"/>
        <end position="549"/>
    </location>
</feature>
<name>A0A1X6P3C5_PORUM</name>
<feature type="compositionally biased region" description="Basic residues" evidence="4">
    <location>
        <begin position="828"/>
        <end position="840"/>
    </location>
</feature>
<dbReference type="EMBL" id="KV918908">
    <property type="protein sequence ID" value="OSX75286.1"/>
    <property type="molecule type" value="Genomic_DNA"/>
</dbReference>
<dbReference type="SMART" id="SM00028">
    <property type="entry name" value="TPR"/>
    <property type="match status" value="3"/>
</dbReference>
<dbReference type="InterPro" id="IPR019734">
    <property type="entry name" value="TPR_rpt"/>
</dbReference>
<comment type="subcellular location">
    <subcellularLocation>
        <location evidence="1">Plastid</location>
        <location evidence="1">Chloroplast</location>
    </subcellularLocation>
</comment>
<dbReference type="GO" id="GO:0015031">
    <property type="term" value="P:protein transport"/>
    <property type="evidence" value="ECO:0007669"/>
    <property type="project" value="InterPro"/>
</dbReference>
<evidence type="ECO:0000256" key="2">
    <source>
        <dbReference type="ARBA" id="ARBA00022528"/>
    </source>
</evidence>
<feature type="compositionally biased region" description="Basic and acidic residues" evidence="4">
    <location>
        <begin position="474"/>
        <end position="487"/>
    </location>
</feature>
<proteinExistence type="predicted"/>
<dbReference type="InterPro" id="IPR011990">
    <property type="entry name" value="TPR-like_helical_dom_sf"/>
</dbReference>
<feature type="compositionally biased region" description="Acidic residues" evidence="4">
    <location>
        <begin position="461"/>
        <end position="472"/>
    </location>
</feature>
<feature type="compositionally biased region" description="Low complexity" evidence="4">
    <location>
        <begin position="426"/>
        <end position="440"/>
    </location>
</feature>
<dbReference type="PANTHER" id="PTHR33926">
    <property type="entry name" value="PROTEIN TIC 22, CHLOROPLASTIC"/>
    <property type="match status" value="1"/>
</dbReference>
<keyword evidence="2" id="KW-0150">Chloroplast</keyword>